<dbReference type="eggNOG" id="KOG0001">
    <property type="taxonomic scope" value="Eukaryota"/>
</dbReference>
<organism evidence="4 5">
    <name type="scientific">Erythranthe guttata</name>
    <name type="common">Yellow monkey flower</name>
    <name type="synonym">Mimulus guttatus</name>
    <dbReference type="NCBI Taxonomy" id="4155"/>
    <lineage>
        <taxon>Eukaryota</taxon>
        <taxon>Viridiplantae</taxon>
        <taxon>Streptophyta</taxon>
        <taxon>Embryophyta</taxon>
        <taxon>Tracheophyta</taxon>
        <taxon>Spermatophyta</taxon>
        <taxon>Magnoliopsida</taxon>
        <taxon>eudicotyledons</taxon>
        <taxon>Gunneridae</taxon>
        <taxon>Pentapetalae</taxon>
        <taxon>asterids</taxon>
        <taxon>lamiids</taxon>
        <taxon>Lamiales</taxon>
        <taxon>Phrymaceae</taxon>
        <taxon>Erythranthe</taxon>
    </lineage>
</organism>
<dbReference type="STRING" id="4155.A0A022REB0"/>
<sequence length="285" mass="31789">MNNIHVKSSTGFTIHLCVCTNTTIGGIKSTVHEKKGIPPIQQILFFGNMQLDDHRTLADYGIGNDSTLRLSVTSFPISVVSVSGSITLEVKFSDTVGDVKSEIHKRVGIPAVDQVLVFEDKWLDDNNRTLADCNMESDNSVIRLLVSRLRGVMKIRVESAMIHRREGIPVANQMVVFNGKWLEDFRTLADCNIVMDSTLHLFVSSWKMKIWVEVEIGGDNGFSFALDVDGSDTVKSAVGKMYEKEHIPIAYPMLIFEQKPLIDKQLTLAEYNIQDGSTVLLVRAD</sequence>
<keyword evidence="1" id="KW-1017">Isopeptide bond</keyword>
<dbReference type="PANTHER" id="PTHR10666">
    <property type="entry name" value="UBIQUITIN"/>
    <property type="match status" value="1"/>
</dbReference>
<dbReference type="Pfam" id="PF00240">
    <property type="entry name" value="ubiquitin"/>
    <property type="match status" value="4"/>
</dbReference>
<dbReference type="SMART" id="SM00213">
    <property type="entry name" value="UBQ"/>
    <property type="match status" value="4"/>
</dbReference>
<dbReference type="PRINTS" id="PR00348">
    <property type="entry name" value="UBIQUITIN"/>
</dbReference>
<gene>
    <name evidence="4" type="ORF">MIMGU_mgv11b024720mg</name>
</gene>
<dbReference type="GO" id="GO:0016567">
    <property type="term" value="P:protein ubiquitination"/>
    <property type="evidence" value="ECO:0000318"/>
    <property type="project" value="GO_Central"/>
</dbReference>
<dbReference type="AlphaFoldDB" id="A0A022REB0"/>
<feature type="domain" description="Ubiquitin-like" evidence="3">
    <location>
        <begin position="2"/>
        <end position="73"/>
    </location>
</feature>
<proteinExistence type="predicted"/>
<dbReference type="PROSITE" id="PS50053">
    <property type="entry name" value="UBIQUITIN_2"/>
    <property type="match status" value="4"/>
</dbReference>
<dbReference type="GO" id="GO:0019941">
    <property type="term" value="P:modification-dependent protein catabolic process"/>
    <property type="evidence" value="ECO:0000318"/>
    <property type="project" value="GO_Central"/>
</dbReference>
<feature type="domain" description="Ubiquitin-like" evidence="3">
    <location>
        <begin position="208"/>
        <end position="285"/>
    </location>
</feature>
<accession>A0A022REB0</accession>
<evidence type="ECO:0000256" key="1">
    <source>
        <dbReference type="ARBA" id="ARBA00022499"/>
    </source>
</evidence>
<dbReference type="Proteomes" id="UP000030748">
    <property type="component" value="Unassembled WGS sequence"/>
</dbReference>
<feature type="domain" description="Ubiquitin-like" evidence="3">
    <location>
        <begin position="153"/>
        <end position="204"/>
    </location>
</feature>
<evidence type="ECO:0000313" key="5">
    <source>
        <dbReference type="Proteomes" id="UP000030748"/>
    </source>
</evidence>
<dbReference type="InterPro" id="IPR050158">
    <property type="entry name" value="Ubiquitin_ubiquitin-like"/>
</dbReference>
<dbReference type="GO" id="GO:0005634">
    <property type="term" value="C:nucleus"/>
    <property type="evidence" value="ECO:0000318"/>
    <property type="project" value="GO_Central"/>
</dbReference>
<dbReference type="InterPro" id="IPR029071">
    <property type="entry name" value="Ubiquitin-like_domsf"/>
</dbReference>
<dbReference type="GO" id="GO:0031625">
    <property type="term" value="F:ubiquitin protein ligase binding"/>
    <property type="evidence" value="ECO:0000318"/>
    <property type="project" value="GO_Central"/>
</dbReference>
<evidence type="ECO:0000313" key="4">
    <source>
        <dbReference type="EMBL" id="EYU38526.1"/>
    </source>
</evidence>
<dbReference type="PhylomeDB" id="A0A022REB0"/>
<evidence type="ECO:0000256" key="2">
    <source>
        <dbReference type="ARBA" id="ARBA00022843"/>
    </source>
</evidence>
<dbReference type="GO" id="GO:0003729">
    <property type="term" value="F:mRNA binding"/>
    <property type="evidence" value="ECO:0007669"/>
    <property type="project" value="UniProtKB-ARBA"/>
</dbReference>
<dbReference type="EMBL" id="KI630480">
    <property type="protein sequence ID" value="EYU38526.1"/>
    <property type="molecule type" value="Genomic_DNA"/>
</dbReference>
<reference evidence="4 5" key="1">
    <citation type="journal article" date="2013" name="Proc. Natl. Acad. Sci. U.S.A.">
        <title>Fine-scale variation in meiotic recombination in Mimulus inferred from population shotgun sequencing.</title>
        <authorList>
            <person name="Hellsten U."/>
            <person name="Wright K.M."/>
            <person name="Jenkins J."/>
            <person name="Shu S."/>
            <person name="Yuan Y."/>
            <person name="Wessler S.R."/>
            <person name="Schmutz J."/>
            <person name="Willis J.H."/>
            <person name="Rokhsar D.S."/>
        </authorList>
    </citation>
    <scope>NUCLEOTIDE SEQUENCE [LARGE SCALE GENOMIC DNA]</scope>
    <source>
        <strain evidence="5">cv. DUN x IM62</strain>
    </source>
</reference>
<dbReference type="SUPFAM" id="SSF54236">
    <property type="entry name" value="Ubiquitin-like"/>
    <property type="match status" value="4"/>
</dbReference>
<dbReference type="GO" id="GO:0031386">
    <property type="term" value="F:protein tag activity"/>
    <property type="evidence" value="ECO:0000318"/>
    <property type="project" value="GO_Central"/>
</dbReference>
<keyword evidence="5" id="KW-1185">Reference proteome</keyword>
<dbReference type="InterPro" id="IPR019956">
    <property type="entry name" value="Ubiquitin_dom"/>
</dbReference>
<feature type="domain" description="Ubiquitin-like" evidence="3">
    <location>
        <begin position="75"/>
        <end position="141"/>
    </location>
</feature>
<dbReference type="Gene3D" id="3.10.20.90">
    <property type="entry name" value="Phosphatidylinositol 3-kinase Catalytic Subunit, Chain A, domain 1"/>
    <property type="match status" value="4"/>
</dbReference>
<dbReference type="GO" id="GO:0005737">
    <property type="term" value="C:cytoplasm"/>
    <property type="evidence" value="ECO:0000318"/>
    <property type="project" value="GO_Central"/>
</dbReference>
<evidence type="ECO:0000259" key="3">
    <source>
        <dbReference type="PROSITE" id="PS50053"/>
    </source>
</evidence>
<protein>
    <recommendedName>
        <fullName evidence="3">Ubiquitin-like domain-containing protein</fullName>
    </recommendedName>
</protein>
<dbReference type="InterPro" id="IPR000626">
    <property type="entry name" value="Ubiquitin-like_dom"/>
</dbReference>
<name>A0A022REB0_ERYGU</name>
<keyword evidence="2" id="KW-0832">Ubl conjugation</keyword>